<dbReference type="InterPro" id="IPR002156">
    <property type="entry name" value="RNaseH_domain"/>
</dbReference>
<reference evidence="3" key="1">
    <citation type="submission" date="2020-06" db="EMBL/GenBank/DDBJ databases">
        <authorList>
            <person name="Li T."/>
            <person name="Hu X."/>
            <person name="Zhang T."/>
            <person name="Song X."/>
            <person name="Zhang H."/>
            <person name="Dai N."/>
            <person name="Sheng W."/>
            <person name="Hou X."/>
            <person name="Wei L."/>
        </authorList>
    </citation>
    <scope>NUCLEOTIDE SEQUENCE</scope>
    <source>
        <strain evidence="3">KEN1</strain>
        <tissue evidence="3">Leaf</tissue>
    </source>
</reference>
<dbReference type="Gene3D" id="3.10.10.10">
    <property type="entry name" value="HIV Type 1 Reverse Transcriptase, subunit A, domain 1"/>
    <property type="match status" value="1"/>
</dbReference>
<sequence length="575" mass="65406">MMDASQEYHQIMLAQEDHKRVSFITSDGTFCYVAMPFGLKNAGATYQRLVDKIFQPQLGRNMEVYMDDMLVKSKEAHHHVEDLNETFSVLRRYRLKLNPENIYEVQRLTGRIAALSRFISKSTEKGLPFSKTLRKVKNFEWTKECQQAFEDLKTYLAKLPLLVKLVLGDTLYLYISSTPKLLARAEKIALALVITTRKLRPYFLSYPVGVRTNTPLKQVLGKPETSGRLIKWAIELSEYDISYFPRMTIKAQALADFVSEMIGATQEEVSKEKPWLLHVDGSSTAQGSGAGIVLTTPQGDDMEFAVKFDNASNNKAEYEGLVLGMRMAQDANASHLLAHSDSQLIVKQVNGSTTPKKKACQCLRRLQNTAYYRTRSVRIAQDADALHLLAHSDSQLIVKQVNGEYDAKEESMVQYLQQIEELKTKFKSFQLQQIPREENFKAVSLSKLASTLEDCKTRRITVQDLPQPWIPLEAQPIAANSNDWRTPIIRWIDEGHLPGNRWEATKIKTRAICFLMQGGMLYKKSFTHPLLRCLSQEEGLHVLKEIHDGCCGSHIGTCALANKALRVDYFWPTMK</sequence>
<proteinExistence type="predicted"/>
<evidence type="ECO:0000256" key="1">
    <source>
        <dbReference type="SAM" id="Coils"/>
    </source>
</evidence>
<dbReference type="InterPro" id="IPR000477">
    <property type="entry name" value="RT_dom"/>
</dbReference>
<dbReference type="Gene3D" id="1.10.340.70">
    <property type="match status" value="1"/>
</dbReference>
<evidence type="ECO:0000259" key="2">
    <source>
        <dbReference type="PROSITE" id="PS50878"/>
    </source>
</evidence>
<dbReference type="SUPFAM" id="SSF53098">
    <property type="entry name" value="Ribonuclease H-like"/>
    <property type="match status" value="2"/>
</dbReference>
<dbReference type="InterPro" id="IPR043128">
    <property type="entry name" value="Rev_trsase/Diguanyl_cyclase"/>
</dbReference>
<dbReference type="Gene3D" id="3.30.420.10">
    <property type="entry name" value="Ribonuclease H-like superfamily/Ribonuclease H"/>
    <property type="match status" value="2"/>
</dbReference>
<protein>
    <recommendedName>
        <fullName evidence="2">Reverse transcriptase domain-containing protein</fullName>
    </recommendedName>
</protein>
<dbReference type="PANTHER" id="PTHR48475">
    <property type="entry name" value="RIBONUCLEASE H"/>
    <property type="match status" value="1"/>
</dbReference>
<feature type="coiled-coil region" evidence="1">
    <location>
        <begin position="405"/>
        <end position="432"/>
    </location>
</feature>
<name>A0AAW2RPN2_9LAMI</name>
<reference evidence="3" key="2">
    <citation type="journal article" date="2024" name="Plant">
        <title>Genomic evolution and insights into agronomic trait innovations of Sesamum species.</title>
        <authorList>
            <person name="Miao H."/>
            <person name="Wang L."/>
            <person name="Qu L."/>
            <person name="Liu H."/>
            <person name="Sun Y."/>
            <person name="Le M."/>
            <person name="Wang Q."/>
            <person name="Wei S."/>
            <person name="Zheng Y."/>
            <person name="Lin W."/>
            <person name="Duan Y."/>
            <person name="Cao H."/>
            <person name="Xiong S."/>
            <person name="Wang X."/>
            <person name="Wei L."/>
            <person name="Li C."/>
            <person name="Ma Q."/>
            <person name="Ju M."/>
            <person name="Zhao R."/>
            <person name="Li G."/>
            <person name="Mu C."/>
            <person name="Tian Q."/>
            <person name="Mei H."/>
            <person name="Zhang T."/>
            <person name="Gao T."/>
            <person name="Zhang H."/>
        </authorList>
    </citation>
    <scope>NUCLEOTIDE SEQUENCE</scope>
    <source>
        <strain evidence="3">KEN1</strain>
    </source>
</reference>
<dbReference type="Gene3D" id="3.30.70.270">
    <property type="match status" value="2"/>
</dbReference>
<dbReference type="AlphaFoldDB" id="A0AAW2RPN2"/>
<dbReference type="InterPro" id="IPR043502">
    <property type="entry name" value="DNA/RNA_pol_sf"/>
</dbReference>
<dbReference type="Pfam" id="PF13456">
    <property type="entry name" value="RVT_3"/>
    <property type="match status" value="2"/>
</dbReference>
<dbReference type="GO" id="GO:0003676">
    <property type="term" value="F:nucleic acid binding"/>
    <property type="evidence" value="ECO:0007669"/>
    <property type="project" value="InterPro"/>
</dbReference>
<accession>A0AAW2RPN2</accession>
<dbReference type="GO" id="GO:0004523">
    <property type="term" value="F:RNA-DNA hybrid ribonuclease activity"/>
    <property type="evidence" value="ECO:0007669"/>
    <property type="project" value="InterPro"/>
</dbReference>
<dbReference type="InterPro" id="IPR036397">
    <property type="entry name" value="RNaseH_sf"/>
</dbReference>
<dbReference type="InterPro" id="IPR012337">
    <property type="entry name" value="RNaseH-like_sf"/>
</dbReference>
<dbReference type="CDD" id="cd01647">
    <property type="entry name" value="RT_LTR"/>
    <property type="match status" value="1"/>
</dbReference>
<dbReference type="Pfam" id="PF00078">
    <property type="entry name" value="RVT_1"/>
    <property type="match status" value="1"/>
</dbReference>
<gene>
    <name evidence="3" type="ORF">Slati_4564100</name>
</gene>
<feature type="domain" description="Reverse transcriptase" evidence="2">
    <location>
        <begin position="1"/>
        <end position="123"/>
    </location>
</feature>
<dbReference type="CDD" id="cd09279">
    <property type="entry name" value="RNase_HI_like"/>
    <property type="match status" value="1"/>
</dbReference>
<dbReference type="EMBL" id="JACGWN010000264">
    <property type="protein sequence ID" value="KAL0381893.1"/>
    <property type="molecule type" value="Genomic_DNA"/>
</dbReference>
<dbReference type="PANTHER" id="PTHR48475:SF2">
    <property type="entry name" value="RIBONUCLEASE H"/>
    <property type="match status" value="1"/>
</dbReference>
<evidence type="ECO:0000313" key="3">
    <source>
        <dbReference type="EMBL" id="KAL0381893.1"/>
    </source>
</evidence>
<organism evidence="3">
    <name type="scientific">Sesamum latifolium</name>
    <dbReference type="NCBI Taxonomy" id="2727402"/>
    <lineage>
        <taxon>Eukaryota</taxon>
        <taxon>Viridiplantae</taxon>
        <taxon>Streptophyta</taxon>
        <taxon>Embryophyta</taxon>
        <taxon>Tracheophyta</taxon>
        <taxon>Spermatophyta</taxon>
        <taxon>Magnoliopsida</taxon>
        <taxon>eudicotyledons</taxon>
        <taxon>Gunneridae</taxon>
        <taxon>Pentapetalae</taxon>
        <taxon>asterids</taxon>
        <taxon>lamiids</taxon>
        <taxon>Lamiales</taxon>
        <taxon>Pedaliaceae</taxon>
        <taxon>Sesamum</taxon>
    </lineage>
</organism>
<dbReference type="SUPFAM" id="SSF56672">
    <property type="entry name" value="DNA/RNA polymerases"/>
    <property type="match status" value="1"/>
</dbReference>
<keyword evidence="1" id="KW-0175">Coiled coil</keyword>
<comment type="caution">
    <text evidence="3">The sequence shown here is derived from an EMBL/GenBank/DDBJ whole genome shotgun (WGS) entry which is preliminary data.</text>
</comment>
<dbReference type="PROSITE" id="PS50878">
    <property type="entry name" value="RT_POL"/>
    <property type="match status" value="1"/>
</dbReference>